<evidence type="ECO:0000259" key="2">
    <source>
        <dbReference type="Pfam" id="PF08593"/>
    </source>
</evidence>
<reference evidence="3" key="1">
    <citation type="journal article" date="2020" name="Nat. Commun.">
        <title>Large-scale genome sequencing of mycorrhizal fungi provides insights into the early evolution of symbiotic traits.</title>
        <authorList>
            <person name="Miyauchi S."/>
            <person name="Kiss E."/>
            <person name="Kuo A."/>
            <person name="Drula E."/>
            <person name="Kohler A."/>
            <person name="Sanchez-Garcia M."/>
            <person name="Morin E."/>
            <person name="Andreopoulos B."/>
            <person name="Barry K.W."/>
            <person name="Bonito G."/>
            <person name="Buee M."/>
            <person name="Carver A."/>
            <person name="Chen C."/>
            <person name="Cichocki N."/>
            <person name="Clum A."/>
            <person name="Culley D."/>
            <person name="Crous P.W."/>
            <person name="Fauchery L."/>
            <person name="Girlanda M."/>
            <person name="Hayes R.D."/>
            <person name="Keri Z."/>
            <person name="LaButti K."/>
            <person name="Lipzen A."/>
            <person name="Lombard V."/>
            <person name="Magnuson J."/>
            <person name="Maillard F."/>
            <person name="Murat C."/>
            <person name="Nolan M."/>
            <person name="Ohm R.A."/>
            <person name="Pangilinan J."/>
            <person name="Pereira M.F."/>
            <person name="Perotto S."/>
            <person name="Peter M."/>
            <person name="Pfister S."/>
            <person name="Riley R."/>
            <person name="Sitrit Y."/>
            <person name="Stielow J.B."/>
            <person name="Szollosi G."/>
            <person name="Zifcakova L."/>
            <person name="Stursova M."/>
            <person name="Spatafora J.W."/>
            <person name="Tedersoo L."/>
            <person name="Vaario L.M."/>
            <person name="Yamada A."/>
            <person name="Yan M."/>
            <person name="Wang P."/>
            <person name="Xu J."/>
            <person name="Bruns T."/>
            <person name="Baldrian P."/>
            <person name="Vilgalys R."/>
            <person name="Dunand C."/>
            <person name="Henrissat B."/>
            <person name="Grigoriev I.V."/>
            <person name="Hibbett D."/>
            <person name="Nagy L.G."/>
            <person name="Martin F.M."/>
        </authorList>
    </citation>
    <scope>NUCLEOTIDE SEQUENCE</scope>
    <source>
        <strain evidence="3">UP504</strain>
    </source>
</reference>
<dbReference type="EMBL" id="MU129023">
    <property type="protein sequence ID" value="KAF9510084.1"/>
    <property type="molecule type" value="Genomic_DNA"/>
</dbReference>
<dbReference type="OrthoDB" id="3230244at2759"/>
<gene>
    <name evidence="3" type="ORF">BS47DRAFT_1364784</name>
</gene>
<feature type="domain" description="Mug135-like C-terminal" evidence="2">
    <location>
        <begin position="125"/>
        <end position="183"/>
    </location>
</feature>
<dbReference type="AlphaFoldDB" id="A0A9P6DT14"/>
<comment type="caution">
    <text evidence="3">The sequence shown here is derived from an EMBL/GenBank/DDBJ whole genome shotgun (WGS) entry which is preliminary data.</text>
</comment>
<evidence type="ECO:0000256" key="1">
    <source>
        <dbReference type="ARBA" id="ARBA00005788"/>
    </source>
</evidence>
<evidence type="ECO:0000313" key="4">
    <source>
        <dbReference type="Proteomes" id="UP000886523"/>
    </source>
</evidence>
<organism evidence="3 4">
    <name type="scientific">Hydnum rufescens UP504</name>
    <dbReference type="NCBI Taxonomy" id="1448309"/>
    <lineage>
        <taxon>Eukaryota</taxon>
        <taxon>Fungi</taxon>
        <taxon>Dikarya</taxon>
        <taxon>Basidiomycota</taxon>
        <taxon>Agaricomycotina</taxon>
        <taxon>Agaricomycetes</taxon>
        <taxon>Cantharellales</taxon>
        <taxon>Hydnaceae</taxon>
        <taxon>Hydnum</taxon>
    </lineage>
</organism>
<sequence length="214" mass="24211">MWRVRVLGGTVRRYRSYRVLNLRILSLRRFDSCNDLAIVFVFLVPQPIHPSWSTWQELRLSSRTPTSVIDARWSTNTVTRAVAMGGNQAIAPAWFAPVQQLLNNMQQEVTHIEQGCQARQGLINAQNDGQIFPFALVLSNDGTDPTQEPFHNLPAVTSIRAINRLTLEQCDQYLERSGVNIPVGNCNLTHQLIDRACERKVPQTKHGHPVGTYL</sequence>
<evidence type="ECO:0000313" key="3">
    <source>
        <dbReference type="EMBL" id="KAF9510084.1"/>
    </source>
</evidence>
<proteinExistence type="inferred from homology"/>
<dbReference type="Pfam" id="PF08593">
    <property type="entry name" value="Mug135_C"/>
    <property type="match status" value="1"/>
</dbReference>
<dbReference type="InterPro" id="IPR013902">
    <property type="entry name" value="Mug135-like_C"/>
</dbReference>
<accession>A0A9P6DT14</accession>
<name>A0A9P6DT14_9AGAM</name>
<protein>
    <recommendedName>
        <fullName evidence="2">Mug135-like C-terminal domain-containing protein</fullName>
    </recommendedName>
</protein>
<dbReference type="Proteomes" id="UP000886523">
    <property type="component" value="Unassembled WGS sequence"/>
</dbReference>
<keyword evidence="4" id="KW-1185">Reference proteome</keyword>
<comment type="similarity">
    <text evidence="1">Belongs to the UPF0612 family.</text>
</comment>